<evidence type="ECO:0000256" key="1">
    <source>
        <dbReference type="SAM" id="SignalP"/>
    </source>
</evidence>
<sequence>MSKRIFPLLMVFTAFACVACQGFFFGMQQDSTDRWGFDEKLYQEVPKIKDLLLDTGVQTYLQNQPYIYGGSDDGRYLSVLSYIKEKQVFRMDFYHLDSGRCVQTLYLPEKSKLESKMHSKDGDEMVEYLEIVQETIDKGYRINKPVKPVLLVTGNRYILQKEAGWYARAYKQDDDLYLTVENEKGRRWTIFRKDLKGIKENEIYPYLVPLNENHSDWAFAVVLKGDRAEENMVRRFDARAFRP</sequence>
<feature type="chain" id="PRO_5034348415" description="Lipoprotein" evidence="1">
    <location>
        <begin position="17"/>
        <end position="243"/>
    </location>
</feature>
<evidence type="ECO:0000313" key="2">
    <source>
        <dbReference type="EMBL" id="MBH8593806.1"/>
    </source>
</evidence>
<dbReference type="AlphaFoldDB" id="A0A8I1DEJ0"/>
<protein>
    <recommendedName>
        <fullName evidence="4">Lipoprotein</fullName>
    </recommendedName>
</protein>
<gene>
    <name evidence="2" type="ORF">I8U20_00505</name>
</gene>
<dbReference type="PROSITE" id="PS51257">
    <property type="entry name" value="PROKAR_LIPOPROTEIN"/>
    <property type="match status" value="1"/>
</dbReference>
<feature type="signal peptide" evidence="1">
    <location>
        <begin position="1"/>
        <end position="16"/>
    </location>
</feature>
<organism evidence="2 3">
    <name type="scientific">Thermoactinomyces intermedius</name>
    <dbReference type="NCBI Taxonomy" id="2024"/>
    <lineage>
        <taxon>Bacteria</taxon>
        <taxon>Bacillati</taxon>
        <taxon>Bacillota</taxon>
        <taxon>Bacilli</taxon>
        <taxon>Bacillales</taxon>
        <taxon>Thermoactinomycetaceae</taxon>
        <taxon>Thermoactinomyces</taxon>
    </lineage>
</organism>
<proteinExistence type="predicted"/>
<comment type="caution">
    <text evidence="2">The sequence shown here is derived from an EMBL/GenBank/DDBJ whole genome shotgun (WGS) entry which is preliminary data.</text>
</comment>
<name>A0A8I1DEJ0_THEIN</name>
<reference evidence="2 3" key="1">
    <citation type="submission" date="2020-12" db="EMBL/GenBank/DDBJ databases">
        <title>WGS of Thermoactinomyces spp.</title>
        <authorList>
            <person name="Cheng K."/>
        </authorList>
    </citation>
    <scope>NUCLEOTIDE SEQUENCE [LARGE SCALE GENOMIC DNA]</scope>
    <source>
        <strain evidence="3">CICC 10671\DSM 43846</strain>
    </source>
</reference>
<evidence type="ECO:0008006" key="4">
    <source>
        <dbReference type="Google" id="ProtNLM"/>
    </source>
</evidence>
<dbReference type="RefSeq" id="WP_181731120.1">
    <property type="nucleotide sequence ID" value="NZ_JACEIR010000001.1"/>
</dbReference>
<keyword evidence="3" id="KW-1185">Reference proteome</keyword>
<dbReference type="Proteomes" id="UP000633619">
    <property type="component" value="Unassembled WGS sequence"/>
</dbReference>
<accession>A0A8I1DEJ0</accession>
<keyword evidence="1" id="KW-0732">Signal</keyword>
<evidence type="ECO:0000313" key="3">
    <source>
        <dbReference type="Proteomes" id="UP000633619"/>
    </source>
</evidence>
<dbReference type="EMBL" id="JAECVW010000001">
    <property type="protein sequence ID" value="MBH8593806.1"/>
    <property type="molecule type" value="Genomic_DNA"/>
</dbReference>